<organism evidence="2 3">
    <name type="scientific">Anopheles farauti</name>
    <dbReference type="NCBI Taxonomy" id="69004"/>
    <lineage>
        <taxon>Eukaryota</taxon>
        <taxon>Metazoa</taxon>
        <taxon>Ecdysozoa</taxon>
        <taxon>Arthropoda</taxon>
        <taxon>Hexapoda</taxon>
        <taxon>Insecta</taxon>
        <taxon>Pterygota</taxon>
        <taxon>Neoptera</taxon>
        <taxon>Endopterygota</taxon>
        <taxon>Diptera</taxon>
        <taxon>Nematocera</taxon>
        <taxon>Culicoidea</taxon>
        <taxon>Culicidae</taxon>
        <taxon>Anophelinae</taxon>
        <taxon>Anopheles</taxon>
    </lineage>
</organism>
<accession>A0A182R024</accession>
<reference evidence="2" key="2">
    <citation type="submission" date="2020-05" db="UniProtKB">
        <authorList>
            <consortium name="EnsemblMetazoa"/>
        </authorList>
    </citation>
    <scope>IDENTIFICATION</scope>
    <source>
        <strain evidence="2">FAR1</strain>
    </source>
</reference>
<dbReference type="Proteomes" id="UP000075886">
    <property type="component" value="Unassembled WGS sequence"/>
</dbReference>
<reference evidence="3" key="1">
    <citation type="submission" date="2014-01" db="EMBL/GenBank/DDBJ databases">
        <title>The Genome Sequence of Anopheles farauti FAR1 (V2).</title>
        <authorList>
            <consortium name="The Broad Institute Genomics Platform"/>
            <person name="Neafsey D.E."/>
            <person name="Besansky N."/>
            <person name="Howell P."/>
            <person name="Walton C."/>
            <person name="Young S.K."/>
            <person name="Zeng Q."/>
            <person name="Gargeya S."/>
            <person name="Fitzgerald M."/>
            <person name="Haas B."/>
            <person name="Abouelleil A."/>
            <person name="Allen A.W."/>
            <person name="Alvarado L."/>
            <person name="Arachchi H.M."/>
            <person name="Berlin A.M."/>
            <person name="Chapman S.B."/>
            <person name="Gainer-Dewar J."/>
            <person name="Goldberg J."/>
            <person name="Griggs A."/>
            <person name="Gujja S."/>
            <person name="Hansen M."/>
            <person name="Howarth C."/>
            <person name="Imamovic A."/>
            <person name="Ireland A."/>
            <person name="Larimer J."/>
            <person name="McCowan C."/>
            <person name="Murphy C."/>
            <person name="Pearson M."/>
            <person name="Poon T.W."/>
            <person name="Priest M."/>
            <person name="Roberts A."/>
            <person name="Saif S."/>
            <person name="Shea T."/>
            <person name="Sisk P."/>
            <person name="Sykes S."/>
            <person name="Wortman J."/>
            <person name="Nusbaum C."/>
            <person name="Birren B."/>
        </authorList>
    </citation>
    <scope>NUCLEOTIDE SEQUENCE [LARGE SCALE GENOMIC DNA]</scope>
    <source>
        <strain evidence="3">FAR1</strain>
    </source>
</reference>
<evidence type="ECO:0000313" key="2">
    <source>
        <dbReference type="EnsemblMetazoa" id="AFAF020288-PA"/>
    </source>
</evidence>
<evidence type="ECO:0000313" key="3">
    <source>
        <dbReference type="Proteomes" id="UP000075886"/>
    </source>
</evidence>
<dbReference type="VEuPathDB" id="VectorBase:AFAF020288"/>
<proteinExistence type="predicted"/>
<dbReference type="EnsemblMetazoa" id="AFAF020288-RA">
    <property type="protein sequence ID" value="AFAF020288-PA"/>
    <property type="gene ID" value="AFAF020288"/>
</dbReference>
<protein>
    <submittedName>
        <fullName evidence="2">Uncharacterized protein</fullName>
    </submittedName>
</protein>
<dbReference type="EMBL" id="AXCN02000205">
    <property type="status" value="NOT_ANNOTATED_CDS"/>
    <property type="molecule type" value="Genomic_DNA"/>
</dbReference>
<keyword evidence="3" id="KW-1185">Reference proteome</keyword>
<dbReference type="AlphaFoldDB" id="A0A182R024"/>
<sequence length="143" mass="15565">MAGPDADAAVALTSGRGRDGSSVRLVPHQETNIEGVSLPWPSLNSSELDVECKQNLSLPADIVDNLSNGTFEALDEQEINSFYFYEPPMCARNPLQLNADRAEGSFDASVTSRLLSVQKISSCRCCECTHERPLAGVVFKYII</sequence>
<name>A0A182R024_9DIPT</name>
<evidence type="ECO:0000256" key="1">
    <source>
        <dbReference type="SAM" id="MobiDB-lite"/>
    </source>
</evidence>
<feature type="region of interest" description="Disordered" evidence="1">
    <location>
        <begin position="1"/>
        <end position="23"/>
    </location>
</feature>